<evidence type="ECO:0000313" key="2">
    <source>
        <dbReference type="EMBL" id="ESP03671.1"/>
    </source>
</evidence>
<dbReference type="Proteomes" id="UP000030746">
    <property type="component" value="Unassembled WGS sequence"/>
</dbReference>
<dbReference type="CTD" id="20241684"/>
<gene>
    <name evidence="2" type="ORF">LOTGIDRAFT_171202</name>
</gene>
<sequence length="202" mass="22760">MASSSTEQEVGVNGEDDSRDFSDMFTLVKLYQHKLSSMIRPWKLEYEIQPRHSNDLEASGVTSVTPGMKIQSADQSEFLTAPPELKTAQSELKTAQSELQTAQSEFQTAQPEFMTAQSEFMTAQSEFMTAQSEFMTAQSELQTAQSELQTAQSELQTAQSEFMTAQSEFQTAQPEFHTYIHTLILKSCISCQKMFVLIMEVF</sequence>
<dbReference type="SUPFAM" id="SSF103657">
    <property type="entry name" value="BAR/IMD domain-like"/>
    <property type="match status" value="1"/>
</dbReference>
<reference evidence="2 3" key="1">
    <citation type="journal article" date="2013" name="Nature">
        <title>Insights into bilaterian evolution from three spiralian genomes.</title>
        <authorList>
            <person name="Simakov O."/>
            <person name="Marletaz F."/>
            <person name="Cho S.J."/>
            <person name="Edsinger-Gonzales E."/>
            <person name="Havlak P."/>
            <person name="Hellsten U."/>
            <person name="Kuo D.H."/>
            <person name="Larsson T."/>
            <person name="Lv J."/>
            <person name="Arendt D."/>
            <person name="Savage R."/>
            <person name="Osoegawa K."/>
            <person name="de Jong P."/>
            <person name="Grimwood J."/>
            <person name="Chapman J.A."/>
            <person name="Shapiro H."/>
            <person name="Aerts A."/>
            <person name="Otillar R.P."/>
            <person name="Terry A.Y."/>
            <person name="Boore J.L."/>
            <person name="Grigoriev I.V."/>
            <person name="Lindberg D.R."/>
            <person name="Seaver E.C."/>
            <person name="Weisblat D.A."/>
            <person name="Putnam N.H."/>
            <person name="Rokhsar D.S."/>
        </authorList>
    </citation>
    <scope>NUCLEOTIDE SEQUENCE [LARGE SCALE GENOMIC DNA]</scope>
</reference>
<dbReference type="AlphaFoldDB" id="V4B7S6"/>
<name>V4B7S6_LOTGI</name>
<organism evidence="2 3">
    <name type="scientific">Lottia gigantea</name>
    <name type="common">Giant owl limpet</name>
    <dbReference type="NCBI Taxonomy" id="225164"/>
    <lineage>
        <taxon>Eukaryota</taxon>
        <taxon>Metazoa</taxon>
        <taxon>Spiralia</taxon>
        <taxon>Lophotrochozoa</taxon>
        <taxon>Mollusca</taxon>
        <taxon>Gastropoda</taxon>
        <taxon>Patellogastropoda</taxon>
        <taxon>Lottioidea</taxon>
        <taxon>Lottiidae</taxon>
        <taxon>Lottia</taxon>
    </lineage>
</organism>
<dbReference type="RefSeq" id="XP_009045645.1">
    <property type="nucleotide sequence ID" value="XM_009047397.1"/>
</dbReference>
<dbReference type="InterPro" id="IPR027267">
    <property type="entry name" value="AH/BAR_dom_sf"/>
</dbReference>
<keyword evidence="3" id="KW-1185">Reference proteome</keyword>
<evidence type="ECO:0000313" key="3">
    <source>
        <dbReference type="Proteomes" id="UP000030746"/>
    </source>
</evidence>
<feature type="coiled-coil region" evidence="1">
    <location>
        <begin position="134"/>
        <end position="168"/>
    </location>
</feature>
<dbReference type="OrthoDB" id="6365728at2759"/>
<keyword evidence="1" id="KW-0175">Coiled coil</keyword>
<proteinExistence type="predicted"/>
<protein>
    <submittedName>
        <fullName evidence="2">Uncharacterized protein</fullName>
    </submittedName>
</protein>
<accession>V4B7S6</accession>
<dbReference type="EMBL" id="KB199929">
    <property type="protein sequence ID" value="ESP03671.1"/>
    <property type="molecule type" value="Genomic_DNA"/>
</dbReference>
<dbReference type="GeneID" id="20241684"/>
<dbReference type="KEGG" id="lgi:LOTGIDRAFT_171202"/>
<dbReference type="HOGENOM" id="CLU_1356013_0_0_1"/>
<evidence type="ECO:0000256" key="1">
    <source>
        <dbReference type="SAM" id="Coils"/>
    </source>
</evidence>
<dbReference type="Gene3D" id="1.20.120.330">
    <property type="entry name" value="Nucleotidyltransferases domain 2"/>
    <property type="match status" value="1"/>
</dbReference>